<sequence>MDRLVCIMKERMMIIMLFINHHFTITSLVNKRSHLISLLAMTLTYKTRFKYKYEKHTSLGLFTNLIFISVFFFYSVPFGLTLIFLDSKLHFF</sequence>
<accession>A0A397U2F5</accession>
<organism evidence="2 3">
    <name type="scientific">Gigaspora rosea</name>
    <dbReference type="NCBI Taxonomy" id="44941"/>
    <lineage>
        <taxon>Eukaryota</taxon>
        <taxon>Fungi</taxon>
        <taxon>Fungi incertae sedis</taxon>
        <taxon>Mucoromycota</taxon>
        <taxon>Glomeromycotina</taxon>
        <taxon>Glomeromycetes</taxon>
        <taxon>Diversisporales</taxon>
        <taxon>Gigasporaceae</taxon>
        <taxon>Gigaspora</taxon>
    </lineage>
</organism>
<proteinExistence type="predicted"/>
<evidence type="ECO:0000313" key="2">
    <source>
        <dbReference type="EMBL" id="RIB01593.1"/>
    </source>
</evidence>
<dbReference type="EMBL" id="QKWP01003044">
    <property type="protein sequence ID" value="RIB01593.1"/>
    <property type="molecule type" value="Genomic_DNA"/>
</dbReference>
<evidence type="ECO:0000313" key="3">
    <source>
        <dbReference type="Proteomes" id="UP000266673"/>
    </source>
</evidence>
<reference evidence="2 3" key="1">
    <citation type="submission" date="2018-06" db="EMBL/GenBank/DDBJ databases">
        <title>Comparative genomics reveals the genomic features of Rhizophagus irregularis, R. cerebriforme, R. diaphanum and Gigaspora rosea, and their symbiotic lifestyle signature.</title>
        <authorList>
            <person name="Morin E."/>
            <person name="San Clemente H."/>
            <person name="Chen E.C.H."/>
            <person name="De La Providencia I."/>
            <person name="Hainaut M."/>
            <person name="Kuo A."/>
            <person name="Kohler A."/>
            <person name="Murat C."/>
            <person name="Tang N."/>
            <person name="Roy S."/>
            <person name="Loubradou J."/>
            <person name="Henrissat B."/>
            <person name="Grigoriev I.V."/>
            <person name="Corradi N."/>
            <person name="Roux C."/>
            <person name="Martin F.M."/>
        </authorList>
    </citation>
    <scope>NUCLEOTIDE SEQUENCE [LARGE SCALE GENOMIC DNA]</scope>
    <source>
        <strain evidence="2 3">DAOM 194757</strain>
    </source>
</reference>
<name>A0A397U2F5_9GLOM</name>
<keyword evidence="1" id="KW-0812">Transmembrane</keyword>
<feature type="transmembrane region" description="Helical" evidence="1">
    <location>
        <begin position="61"/>
        <end position="85"/>
    </location>
</feature>
<keyword evidence="1" id="KW-0472">Membrane</keyword>
<comment type="caution">
    <text evidence="2">The sequence shown here is derived from an EMBL/GenBank/DDBJ whole genome shotgun (WGS) entry which is preliminary data.</text>
</comment>
<dbReference type="AlphaFoldDB" id="A0A397U2F5"/>
<protein>
    <submittedName>
        <fullName evidence="2">Uncharacterized protein</fullName>
    </submittedName>
</protein>
<gene>
    <name evidence="2" type="ORF">C2G38_2127267</name>
</gene>
<evidence type="ECO:0000256" key="1">
    <source>
        <dbReference type="SAM" id="Phobius"/>
    </source>
</evidence>
<dbReference type="Proteomes" id="UP000266673">
    <property type="component" value="Unassembled WGS sequence"/>
</dbReference>
<keyword evidence="1" id="KW-1133">Transmembrane helix</keyword>
<keyword evidence="3" id="KW-1185">Reference proteome</keyword>